<dbReference type="EMBL" id="UAVL01000007">
    <property type="protein sequence ID" value="SQA62703.1"/>
    <property type="molecule type" value="Genomic_DNA"/>
</dbReference>
<dbReference type="AlphaFoldDB" id="A0AB38FTQ4"/>
<protein>
    <submittedName>
        <fullName evidence="2">Caudovirales tail fibre assembly protein</fullName>
    </submittedName>
    <submittedName>
        <fullName evidence="1">Virus tail fiber assembly protein lambda gpK</fullName>
    </submittedName>
</protein>
<gene>
    <name evidence="1" type="ORF">C7387_2347</name>
    <name evidence="2" type="ORF">NCTC11967_01707</name>
</gene>
<dbReference type="PANTHER" id="PTHR34413:SF2">
    <property type="entry name" value="PROPHAGE TAIL FIBER ASSEMBLY PROTEIN HOMOLOG TFAE-RELATED"/>
    <property type="match status" value="1"/>
</dbReference>
<dbReference type="Proteomes" id="UP000251313">
    <property type="component" value="Unassembled WGS sequence"/>
</dbReference>
<evidence type="ECO:0000313" key="1">
    <source>
        <dbReference type="EMBL" id="RKR54202.1"/>
    </source>
</evidence>
<dbReference type="RefSeq" id="WP_244922371.1">
    <property type="nucleotide sequence ID" value="NZ_DAMADI010000011.1"/>
</dbReference>
<proteinExistence type="predicted"/>
<dbReference type="PANTHER" id="PTHR34413">
    <property type="entry name" value="PROPHAGE TAIL FIBER ASSEMBLY PROTEIN HOMOLOG TFAE-RELATED-RELATED"/>
    <property type="match status" value="1"/>
</dbReference>
<reference evidence="1 4" key="2">
    <citation type="submission" date="2018-10" db="EMBL/GenBank/DDBJ databases">
        <title>Genomic Encyclopedia of Type Strains, Phase IV (KMG-IV): sequencing the most valuable type-strain genomes for metagenomic binning, comparative biology and taxonomic classification.</title>
        <authorList>
            <person name="Goeker M."/>
        </authorList>
    </citation>
    <scope>NUCLEOTIDE SEQUENCE [LARGE SCALE GENOMIC DNA]</scope>
    <source>
        <strain evidence="1 4">DSM 5079</strain>
    </source>
</reference>
<sequence length="175" mass="19640">MTDLNIPATEFSARAMAFSAIQPSDDMGENLEKMEANFNFSPSELVFVASAWKKDYITAGSWPQDAKPVTDEIYAKFIAVPPEGKVLSSDVQDNPCWVDKPEPTPEQLIAVAERKKDRLMSEAERVMGPLERAIKLDMATAEEKARLTEWEKYSVLLNRINPGDAPKIDWPPKPE</sequence>
<name>A0AB38FTQ4_9ENTR</name>
<dbReference type="Pfam" id="PF02413">
    <property type="entry name" value="Caudo_TAP"/>
    <property type="match status" value="1"/>
</dbReference>
<comment type="caution">
    <text evidence="2">The sequence shown here is derived from an EMBL/GenBank/DDBJ whole genome shotgun (WGS) entry which is preliminary data.</text>
</comment>
<dbReference type="InterPro" id="IPR051220">
    <property type="entry name" value="TFA_Chaperone"/>
</dbReference>
<organism evidence="2 3">
    <name type="scientific">Yokenella regensburgei</name>
    <dbReference type="NCBI Taxonomy" id="158877"/>
    <lineage>
        <taxon>Bacteria</taxon>
        <taxon>Pseudomonadati</taxon>
        <taxon>Pseudomonadota</taxon>
        <taxon>Gammaproteobacteria</taxon>
        <taxon>Enterobacterales</taxon>
        <taxon>Enterobacteriaceae</taxon>
        <taxon>Yokenella</taxon>
    </lineage>
</organism>
<evidence type="ECO:0000313" key="2">
    <source>
        <dbReference type="EMBL" id="SQA62703.1"/>
    </source>
</evidence>
<dbReference type="InterPro" id="IPR003458">
    <property type="entry name" value="Phage_T4_Gp38_tail_assem"/>
</dbReference>
<evidence type="ECO:0000313" key="3">
    <source>
        <dbReference type="Proteomes" id="UP000251313"/>
    </source>
</evidence>
<evidence type="ECO:0000313" key="4">
    <source>
        <dbReference type="Proteomes" id="UP000267341"/>
    </source>
</evidence>
<keyword evidence="4" id="KW-1185">Reference proteome</keyword>
<dbReference type="Proteomes" id="UP000267341">
    <property type="component" value="Unassembled WGS sequence"/>
</dbReference>
<reference evidence="2 3" key="1">
    <citation type="submission" date="2018-06" db="EMBL/GenBank/DDBJ databases">
        <authorList>
            <consortium name="Pathogen Informatics"/>
            <person name="Doyle S."/>
        </authorList>
    </citation>
    <scope>NUCLEOTIDE SEQUENCE [LARGE SCALE GENOMIC DNA]</scope>
    <source>
        <strain evidence="2 3">NCTC11967</strain>
    </source>
</reference>
<dbReference type="GeneID" id="66904358"/>
<accession>A0AB38FTQ4</accession>
<dbReference type="EMBL" id="RBIZ01000004">
    <property type="protein sequence ID" value="RKR54202.1"/>
    <property type="molecule type" value="Genomic_DNA"/>
</dbReference>